<feature type="region of interest" description="Disordered" evidence="1">
    <location>
        <begin position="341"/>
        <end position="431"/>
    </location>
</feature>
<dbReference type="EMBL" id="JAELUQ010000011">
    <property type="protein sequence ID" value="KAG7406450.1"/>
    <property type="molecule type" value="Genomic_DNA"/>
</dbReference>
<feature type="compositionally biased region" description="Polar residues" evidence="1">
    <location>
        <begin position="350"/>
        <end position="365"/>
    </location>
</feature>
<dbReference type="AlphaFoldDB" id="A0A8J5NKX9"/>
<evidence type="ECO:0000313" key="2">
    <source>
        <dbReference type="EMBL" id="KAG7406450.1"/>
    </source>
</evidence>
<protein>
    <submittedName>
        <fullName evidence="2">Uncharacterized protein</fullName>
    </submittedName>
</protein>
<gene>
    <name evidence="2" type="ORF">Forpe1208_v013600</name>
</gene>
<feature type="compositionally biased region" description="Polar residues" evidence="1">
    <location>
        <begin position="422"/>
        <end position="431"/>
    </location>
</feature>
<sequence length="497" mass="56508">MPQSQEEDLACESSRCQYYYDFMVFDTDSLWGLFDKKNEGKELFKAPKPDLVFYLPMYHLDTHIPTITDYEAQEWHKASTPALVESFSWSNLKRLHGRGLLATPFKVLNNAEPQEQDLACFPWLVVECKKWKRTTAELIRLEETVYCQAANASGCAVKLNRNAAWYAVELAGEAQIPPAASVTTVGPQVKVWITFFAKNFKACRYEHNDKKEFQMNKEGYMMQCIWTGDMTEPQDIGTFRVILENTYTWAKRVFKPWIATYIDQWRFARFDVLPSVENTKLAPRQEAMELSRCAIQFMRRSLDARSKLESGRDVYFGAALRLGDLCYAFVKNVDRIMDEQLNSPKEDQAPLSTQGSRQRTRTPSEPSRKPTETPDINTNGLKHNSDVESQSKRSVSNDSADLTPQTRPRRSPRLRPQSTPQLSHDSTSQVEVVSSRLIAITATGAPKKRASQSKFLAPPVETELELDSASEEFEVPDTGDNEDVSIVFLSEGDAASQ</sequence>
<reference evidence="2" key="1">
    <citation type="submission" date="2021-04" db="EMBL/GenBank/DDBJ databases">
        <title>First draft genome resource for Brassicaceae pathogens Fusarium oxysporum f. sp. raphani and Fusarium oxysporum f. sp. rapae.</title>
        <authorList>
            <person name="Asai S."/>
        </authorList>
    </citation>
    <scope>NUCLEOTIDE SEQUENCE</scope>
    <source>
        <strain evidence="2">Tf1208</strain>
    </source>
</reference>
<proteinExistence type="predicted"/>
<organism evidence="2 3">
    <name type="scientific">Fusarium oxysporum f. sp. rapae</name>
    <dbReference type="NCBI Taxonomy" id="485398"/>
    <lineage>
        <taxon>Eukaryota</taxon>
        <taxon>Fungi</taxon>
        <taxon>Dikarya</taxon>
        <taxon>Ascomycota</taxon>
        <taxon>Pezizomycotina</taxon>
        <taxon>Sordariomycetes</taxon>
        <taxon>Hypocreomycetidae</taxon>
        <taxon>Hypocreales</taxon>
        <taxon>Nectriaceae</taxon>
        <taxon>Fusarium</taxon>
        <taxon>Fusarium oxysporum species complex</taxon>
    </lineage>
</organism>
<name>A0A8J5NKX9_FUSOX</name>
<comment type="caution">
    <text evidence="2">The sequence shown here is derived from an EMBL/GenBank/DDBJ whole genome shotgun (WGS) entry which is preliminary data.</text>
</comment>
<evidence type="ECO:0000313" key="3">
    <source>
        <dbReference type="Proteomes" id="UP000694050"/>
    </source>
</evidence>
<dbReference type="Proteomes" id="UP000694050">
    <property type="component" value="Unassembled WGS sequence"/>
</dbReference>
<evidence type="ECO:0000256" key="1">
    <source>
        <dbReference type="SAM" id="MobiDB-lite"/>
    </source>
</evidence>
<accession>A0A8J5NKX9</accession>